<gene>
    <name evidence="17" type="ORF">BS101_11225</name>
</gene>
<reference evidence="17 18" key="1">
    <citation type="submission" date="2016-12" db="EMBL/GenBank/DDBJ databases">
        <title>Complete genome sequence of Clostridium kluyveri JZZ isolated from the pit mud of a Chinese flavor liquor-making factory.</title>
        <authorList>
            <person name="Wang Y."/>
        </authorList>
    </citation>
    <scope>NUCLEOTIDE SEQUENCE [LARGE SCALE GENOMIC DNA]</scope>
    <source>
        <strain evidence="17 18">JZZ</strain>
    </source>
</reference>
<protein>
    <recommendedName>
        <fullName evidence="12">(S)-3-amino-2-methylpropionate transaminase</fullName>
        <ecNumber evidence="6">2.6.1.19</ecNumber>
        <ecNumber evidence="5">2.6.1.22</ecNumber>
    </recommendedName>
    <alternativeName>
        <fullName evidence="13">GABA aminotransferase</fullName>
    </alternativeName>
    <alternativeName>
        <fullName evidence="11">Gamma-amino-N-butyrate transaminase</fullName>
    </alternativeName>
    <alternativeName>
        <fullName evidence="15">Glutamate:succinic semialdehyde transaminase</fullName>
    </alternativeName>
    <alternativeName>
        <fullName evidence="10">L-AIBAT</fullName>
    </alternativeName>
</protein>
<proteinExistence type="inferred from homology"/>
<evidence type="ECO:0000256" key="10">
    <source>
        <dbReference type="ARBA" id="ARBA00029760"/>
    </source>
</evidence>
<dbReference type="PIRSF" id="PIRSF000521">
    <property type="entry name" value="Transaminase_4ab_Lys_Orn"/>
    <property type="match status" value="1"/>
</dbReference>
<evidence type="ECO:0000256" key="4">
    <source>
        <dbReference type="ARBA" id="ARBA00008954"/>
    </source>
</evidence>
<dbReference type="Pfam" id="PF00202">
    <property type="entry name" value="Aminotran_3"/>
    <property type="match status" value="1"/>
</dbReference>
<dbReference type="Gene3D" id="3.90.1150.10">
    <property type="entry name" value="Aspartate Aminotransferase, domain 1"/>
    <property type="match status" value="1"/>
</dbReference>
<dbReference type="NCBIfam" id="NF005993">
    <property type="entry name" value="PRK08117.1"/>
    <property type="match status" value="1"/>
</dbReference>
<dbReference type="GO" id="GO:0042802">
    <property type="term" value="F:identical protein binding"/>
    <property type="evidence" value="ECO:0007669"/>
    <property type="project" value="TreeGrafter"/>
</dbReference>
<evidence type="ECO:0000313" key="17">
    <source>
        <dbReference type="EMBL" id="APM39275.1"/>
    </source>
</evidence>
<sequence>MNYENYKQYLSPALAKATDLIMESGKGCYMTDINGDEYLDFVQGIAVNALGHCHPKVVQAVVEQTKKLMNGSFNLVNFPTTLKLAKRLSEVTPGNLNSIFFSNGGAEAIDGALKLAKAYTKRPAIIAFKGSFHGRTLGATTITASNSKYRKYYEPMVGSVYFSTYPSKDLCPKGFDEKQRTEYCLNELDSLFKYVVAPEMVAAIIMEPVQGEGGYVVPTKEFVQGVRDICTKHGILLIFDEIQSGYGRTGKMFAGENFDVVPDIMTVGKAIAGGLPMSAVISTPEIMDEWHAGMHGTTFGGNPVCAAAALAVLEEYKNANILENVNNMGAYLRKKLEVLKEKYSCISDIRGLGLMVAIEFSYEDGTPAGDLFEKVRDKCFKNKLLTLACGVYGNGLRFAAPLNVTEDEIDKGITIIDKVLGEIWKK</sequence>
<dbReference type="AlphaFoldDB" id="A0A1L5F8E1"/>
<evidence type="ECO:0000256" key="2">
    <source>
        <dbReference type="ARBA" id="ARBA00001933"/>
    </source>
</evidence>
<evidence type="ECO:0000256" key="13">
    <source>
        <dbReference type="ARBA" id="ARBA00031787"/>
    </source>
</evidence>
<dbReference type="InterPro" id="IPR005814">
    <property type="entry name" value="Aminotrans_3"/>
</dbReference>
<dbReference type="InterPro" id="IPR049704">
    <property type="entry name" value="Aminotrans_3_PPA_site"/>
</dbReference>
<evidence type="ECO:0000256" key="1">
    <source>
        <dbReference type="ARBA" id="ARBA00001750"/>
    </source>
</evidence>
<evidence type="ECO:0000256" key="6">
    <source>
        <dbReference type="ARBA" id="ARBA00012912"/>
    </source>
</evidence>
<evidence type="ECO:0000256" key="3">
    <source>
        <dbReference type="ARBA" id="ARBA00005176"/>
    </source>
</evidence>
<dbReference type="InterPro" id="IPR015421">
    <property type="entry name" value="PyrdxlP-dep_Trfase_major"/>
</dbReference>
<accession>A0A1L5F8E1</accession>
<keyword evidence="9 16" id="KW-0663">Pyridoxal phosphate</keyword>
<comment type="cofactor">
    <cofactor evidence="2">
        <name>pyridoxal 5'-phosphate</name>
        <dbReference type="ChEBI" id="CHEBI:597326"/>
    </cofactor>
</comment>
<dbReference type="Proteomes" id="UP000184604">
    <property type="component" value="Chromosome"/>
</dbReference>
<dbReference type="Gene3D" id="3.40.640.10">
    <property type="entry name" value="Type I PLP-dependent aspartate aminotransferase-like (Major domain)"/>
    <property type="match status" value="1"/>
</dbReference>
<dbReference type="PANTHER" id="PTHR11986">
    <property type="entry name" value="AMINOTRANSFERASE CLASS III"/>
    <property type="match status" value="1"/>
</dbReference>
<dbReference type="InterPro" id="IPR015424">
    <property type="entry name" value="PyrdxlP-dep_Trfase"/>
</dbReference>
<evidence type="ECO:0000256" key="8">
    <source>
        <dbReference type="ARBA" id="ARBA00022679"/>
    </source>
</evidence>
<dbReference type="GO" id="GO:0047298">
    <property type="term" value="F:(S)-3-amino-2-methylpropionate transaminase activity"/>
    <property type="evidence" value="ECO:0007669"/>
    <property type="project" value="UniProtKB-EC"/>
</dbReference>
<dbReference type="CDD" id="cd00610">
    <property type="entry name" value="OAT_like"/>
    <property type="match status" value="1"/>
</dbReference>
<name>A0A1L5F8E1_CLOKL</name>
<evidence type="ECO:0000256" key="16">
    <source>
        <dbReference type="RuleBase" id="RU003560"/>
    </source>
</evidence>
<comment type="pathway">
    <text evidence="3">Amino-acid degradation; 4-aminobutanoate degradation.</text>
</comment>
<dbReference type="RefSeq" id="WP_073538906.1">
    <property type="nucleotide sequence ID" value="NZ_CP018335.1"/>
</dbReference>
<dbReference type="OrthoDB" id="9801052at2"/>
<evidence type="ECO:0000313" key="18">
    <source>
        <dbReference type="Proteomes" id="UP000184604"/>
    </source>
</evidence>
<dbReference type="GO" id="GO:0030170">
    <property type="term" value="F:pyridoxal phosphate binding"/>
    <property type="evidence" value="ECO:0007669"/>
    <property type="project" value="InterPro"/>
</dbReference>
<dbReference type="EMBL" id="CP018335">
    <property type="protein sequence ID" value="APM39275.1"/>
    <property type="molecule type" value="Genomic_DNA"/>
</dbReference>
<dbReference type="GO" id="GO:0034386">
    <property type="term" value="F:4-aminobutyrate:2-oxoglutarate transaminase activity"/>
    <property type="evidence" value="ECO:0007669"/>
    <property type="project" value="UniProtKB-EC"/>
</dbReference>
<dbReference type="EC" id="2.6.1.22" evidence="5"/>
<dbReference type="SUPFAM" id="SSF53383">
    <property type="entry name" value="PLP-dependent transferases"/>
    <property type="match status" value="1"/>
</dbReference>
<comment type="catalytic activity">
    <reaction evidence="14">
        <text>4-aminobutanoate + 2-oxoglutarate = succinate semialdehyde + L-glutamate</text>
        <dbReference type="Rhea" id="RHEA:23352"/>
        <dbReference type="ChEBI" id="CHEBI:16810"/>
        <dbReference type="ChEBI" id="CHEBI:29985"/>
        <dbReference type="ChEBI" id="CHEBI:57706"/>
        <dbReference type="ChEBI" id="CHEBI:59888"/>
        <dbReference type="EC" id="2.6.1.19"/>
    </reaction>
</comment>
<dbReference type="PROSITE" id="PS00600">
    <property type="entry name" value="AA_TRANSFER_CLASS_3"/>
    <property type="match status" value="1"/>
</dbReference>
<evidence type="ECO:0000256" key="7">
    <source>
        <dbReference type="ARBA" id="ARBA00022576"/>
    </source>
</evidence>
<keyword evidence="7 17" id="KW-0032">Aminotransferase</keyword>
<dbReference type="InterPro" id="IPR050103">
    <property type="entry name" value="Class-III_PLP-dep_AT"/>
</dbReference>
<dbReference type="FunFam" id="3.40.640.10:FF:000013">
    <property type="entry name" value="4-aminobutyrate aminotransferase"/>
    <property type="match status" value="1"/>
</dbReference>
<dbReference type="InterPro" id="IPR015422">
    <property type="entry name" value="PyrdxlP-dep_Trfase_small"/>
</dbReference>
<keyword evidence="8 17" id="KW-0808">Transferase</keyword>
<evidence type="ECO:0000256" key="9">
    <source>
        <dbReference type="ARBA" id="ARBA00022898"/>
    </source>
</evidence>
<evidence type="ECO:0000256" key="11">
    <source>
        <dbReference type="ARBA" id="ARBA00030204"/>
    </source>
</evidence>
<comment type="catalytic activity">
    <reaction evidence="1">
        <text>(S)-3-amino-2-methylpropanoate + 2-oxoglutarate = 2-methyl-3-oxopropanoate + L-glutamate</text>
        <dbReference type="Rhea" id="RHEA:13993"/>
        <dbReference type="ChEBI" id="CHEBI:16810"/>
        <dbReference type="ChEBI" id="CHEBI:29985"/>
        <dbReference type="ChEBI" id="CHEBI:57700"/>
        <dbReference type="ChEBI" id="CHEBI:58655"/>
        <dbReference type="EC" id="2.6.1.22"/>
    </reaction>
</comment>
<organism evidence="17 18">
    <name type="scientific">Clostridium kluyveri</name>
    <dbReference type="NCBI Taxonomy" id="1534"/>
    <lineage>
        <taxon>Bacteria</taxon>
        <taxon>Bacillati</taxon>
        <taxon>Bacillota</taxon>
        <taxon>Clostridia</taxon>
        <taxon>Eubacteriales</taxon>
        <taxon>Clostridiaceae</taxon>
        <taxon>Clostridium</taxon>
    </lineage>
</organism>
<evidence type="ECO:0000256" key="5">
    <source>
        <dbReference type="ARBA" id="ARBA00012876"/>
    </source>
</evidence>
<evidence type="ECO:0000256" key="15">
    <source>
        <dbReference type="ARBA" id="ARBA00050054"/>
    </source>
</evidence>
<comment type="similarity">
    <text evidence="4 16">Belongs to the class-III pyridoxal-phosphate-dependent aminotransferase family.</text>
</comment>
<dbReference type="EC" id="2.6.1.19" evidence="6"/>
<evidence type="ECO:0000256" key="14">
    <source>
        <dbReference type="ARBA" id="ARBA00048021"/>
    </source>
</evidence>
<evidence type="ECO:0000256" key="12">
    <source>
        <dbReference type="ARBA" id="ARBA00030857"/>
    </source>
</evidence>